<proteinExistence type="predicted"/>
<feature type="domain" description="Pacifastin" evidence="5">
    <location>
        <begin position="39"/>
        <end position="65"/>
    </location>
</feature>
<evidence type="ECO:0000256" key="1">
    <source>
        <dbReference type="ARBA" id="ARBA00004613"/>
    </source>
</evidence>
<keyword evidence="7" id="KW-1185">Reference proteome</keyword>
<evidence type="ECO:0000259" key="5">
    <source>
        <dbReference type="Pfam" id="PF05375"/>
    </source>
</evidence>
<comment type="caution">
    <text evidence="6">The sequence shown here is derived from an EMBL/GenBank/DDBJ whole genome shotgun (WGS) entry which is preliminary data.</text>
</comment>
<feature type="chain" id="PRO_5040852560" description="Pacifastin domain-containing protein" evidence="4">
    <location>
        <begin position="20"/>
        <end position="105"/>
    </location>
</feature>
<feature type="signal peptide" evidence="4">
    <location>
        <begin position="1"/>
        <end position="19"/>
    </location>
</feature>
<dbReference type="EMBL" id="JANBPU010000475">
    <property type="protein sequence ID" value="KAJ1911202.1"/>
    <property type="molecule type" value="Genomic_DNA"/>
</dbReference>
<name>A0A9W7ZV19_9FUNG</name>
<accession>A0A9W7ZV19</accession>
<comment type="subcellular location">
    <subcellularLocation>
        <location evidence="1">Secreted</location>
    </subcellularLocation>
</comment>
<dbReference type="AlphaFoldDB" id="A0A9W7ZV19"/>
<evidence type="ECO:0000256" key="2">
    <source>
        <dbReference type="ARBA" id="ARBA00022525"/>
    </source>
</evidence>
<dbReference type="GO" id="GO:0005576">
    <property type="term" value="C:extracellular region"/>
    <property type="evidence" value="ECO:0007669"/>
    <property type="project" value="UniProtKB-SubCell"/>
</dbReference>
<keyword evidence="4" id="KW-0732">Signal</keyword>
<dbReference type="SUPFAM" id="SSF57283">
    <property type="entry name" value="PMP inhibitors"/>
    <property type="match status" value="1"/>
</dbReference>
<evidence type="ECO:0000313" key="6">
    <source>
        <dbReference type="EMBL" id="KAJ1911202.1"/>
    </source>
</evidence>
<dbReference type="InterPro" id="IPR036201">
    <property type="entry name" value="Pacifastin_dom_sf"/>
</dbReference>
<sequence>MKSIYFGAIIIAFSASVQAQYQHDPRQECVRDHAGYDMWSDGCNDCACRKDGSVWCSEKYCQDIVDNPLFRCTAYDVGRTWTYKKMPCQCTQKGGVVCQHVITTQ</sequence>
<organism evidence="6 7">
    <name type="scientific">Mycoemilia scoparia</name>
    <dbReference type="NCBI Taxonomy" id="417184"/>
    <lineage>
        <taxon>Eukaryota</taxon>
        <taxon>Fungi</taxon>
        <taxon>Fungi incertae sedis</taxon>
        <taxon>Zoopagomycota</taxon>
        <taxon>Kickxellomycotina</taxon>
        <taxon>Kickxellomycetes</taxon>
        <taxon>Kickxellales</taxon>
        <taxon>Kickxellaceae</taxon>
        <taxon>Mycoemilia</taxon>
    </lineage>
</organism>
<dbReference type="InterPro" id="IPR008037">
    <property type="entry name" value="Pacifastin_dom"/>
</dbReference>
<evidence type="ECO:0000256" key="3">
    <source>
        <dbReference type="ARBA" id="ARBA00023157"/>
    </source>
</evidence>
<reference evidence="6" key="1">
    <citation type="submission" date="2022-07" db="EMBL/GenBank/DDBJ databases">
        <title>Phylogenomic reconstructions and comparative analyses of Kickxellomycotina fungi.</title>
        <authorList>
            <person name="Reynolds N.K."/>
            <person name="Stajich J.E."/>
            <person name="Barry K."/>
            <person name="Grigoriev I.V."/>
            <person name="Crous P."/>
            <person name="Smith M.E."/>
        </authorList>
    </citation>
    <scope>NUCLEOTIDE SEQUENCE</scope>
    <source>
        <strain evidence="6">NBRC 100468</strain>
    </source>
</reference>
<evidence type="ECO:0000313" key="7">
    <source>
        <dbReference type="Proteomes" id="UP001150538"/>
    </source>
</evidence>
<dbReference type="GO" id="GO:0030414">
    <property type="term" value="F:peptidase inhibitor activity"/>
    <property type="evidence" value="ECO:0007669"/>
    <property type="project" value="InterPro"/>
</dbReference>
<dbReference type="Pfam" id="PF05375">
    <property type="entry name" value="Pacifastin_I"/>
    <property type="match status" value="1"/>
</dbReference>
<evidence type="ECO:0000256" key="4">
    <source>
        <dbReference type="SAM" id="SignalP"/>
    </source>
</evidence>
<keyword evidence="3" id="KW-1015">Disulfide bond</keyword>
<dbReference type="Proteomes" id="UP001150538">
    <property type="component" value="Unassembled WGS sequence"/>
</dbReference>
<protein>
    <recommendedName>
        <fullName evidence="5">Pacifastin domain-containing protein</fullName>
    </recommendedName>
</protein>
<keyword evidence="2" id="KW-0964">Secreted</keyword>
<gene>
    <name evidence="6" type="ORF">H4219_006009</name>
</gene>